<sequence>MTKKFIALVCMLFVVNLVSADDSDNENTLRCLVKYLKTMGVNEEFFSDVNTQIGSEVDCNSLMDARLTKAYGKIQDKLNSDAFFSKYTDCIMKSIKTETNKVILLQREAIKIHGLGIKVWNYFNQKEHLDGLKKKVEDSINKVASEKCITVY</sequence>
<reference evidence="2 3" key="1">
    <citation type="submission" date="2015-04" db="EMBL/GenBank/DDBJ databases">
        <authorList>
            <person name="Syromyatnikov M.Y."/>
            <person name="Popov V.N."/>
        </authorList>
    </citation>
    <scope>NUCLEOTIDE SEQUENCE [LARGE SCALE GENOMIC DNA]</scope>
</reference>
<gene>
    <name evidence="2" type="ORF">CLUMA_CG003728</name>
</gene>
<keyword evidence="1" id="KW-0732">Signal</keyword>
<dbReference type="AlphaFoldDB" id="A0A1J1HR34"/>
<feature type="signal peptide" evidence="1">
    <location>
        <begin position="1"/>
        <end position="20"/>
    </location>
</feature>
<organism evidence="2 3">
    <name type="scientific">Clunio marinus</name>
    <dbReference type="NCBI Taxonomy" id="568069"/>
    <lineage>
        <taxon>Eukaryota</taxon>
        <taxon>Metazoa</taxon>
        <taxon>Ecdysozoa</taxon>
        <taxon>Arthropoda</taxon>
        <taxon>Hexapoda</taxon>
        <taxon>Insecta</taxon>
        <taxon>Pterygota</taxon>
        <taxon>Neoptera</taxon>
        <taxon>Endopterygota</taxon>
        <taxon>Diptera</taxon>
        <taxon>Nematocera</taxon>
        <taxon>Chironomoidea</taxon>
        <taxon>Chironomidae</taxon>
        <taxon>Clunio</taxon>
    </lineage>
</organism>
<dbReference type="Proteomes" id="UP000183832">
    <property type="component" value="Unassembled WGS sequence"/>
</dbReference>
<proteinExistence type="predicted"/>
<evidence type="ECO:0000256" key="1">
    <source>
        <dbReference type="SAM" id="SignalP"/>
    </source>
</evidence>
<dbReference type="OrthoDB" id="7786484at2759"/>
<protein>
    <submittedName>
        <fullName evidence="2">CLUMA_CG003728, isoform A</fullName>
    </submittedName>
</protein>
<evidence type="ECO:0000313" key="2">
    <source>
        <dbReference type="EMBL" id="CRK90002.1"/>
    </source>
</evidence>
<feature type="chain" id="PRO_5012068608" evidence="1">
    <location>
        <begin position="21"/>
        <end position="152"/>
    </location>
</feature>
<name>A0A1J1HR34_9DIPT</name>
<dbReference type="EMBL" id="CVRI01000015">
    <property type="protein sequence ID" value="CRK90002.1"/>
    <property type="molecule type" value="Genomic_DNA"/>
</dbReference>
<keyword evidence="3" id="KW-1185">Reference proteome</keyword>
<evidence type="ECO:0000313" key="3">
    <source>
        <dbReference type="Proteomes" id="UP000183832"/>
    </source>
</evidence>
<accession>A0A1J1HR34</accession>